<gene>
    <name evidence="4" type="ORF">Ciccas_005943</name>
</gene>
<dbReference type="Proteomes" id="UP001626550">
    <property type="component" value="Unassembled WGS sequence"/>
</dbReference>
<feature type="compositionally biased region" description="Polar residues" evidence="3">
    <location>
        <begin position="545"/>
        <end position="562"/>
    </location>
</feature>
<evidence type="ECO:0000313" key="4">
    <source>
        <dbReference type="EMBL" id="KAL3315424.1"/>
    </source>
</evidence>
<feature type="compositionally biased region" description="Basic and acidic residues" evidence="3">
    <location>
        <begin position="352"/>
        <end position="362"/>
    </location>
</feature>
<reference evidence="4 5" key="1">
    <citation type="submission" date="2024-11" db="EMBL/GenBank/DDBJ databases">
        <title>Adaptive evolution of stress response genes in parasites aligns with host niche diversity.</title>
        <authorList>
            <person name="Hahn C."/>
            <person name="Resl P."/>
        </authorList>
    </citation>
    <scope>NUCLEOTIDE SEQUENCE [LARGE SCALE GENOMIC DNA]</scope>
    <source>
        <strain evidence="4">EGGRZ-B1_66</strain>
        <tissue evidence="4">Body</tissue>
    </source>
</reference>
<name>A0ABD2Q777_9PLAT</name>
<dbReference type="AlphaFoldDB" id="A0ABD2Q777"/>
<keyword evidence="1" id="KW-0677">Repeat</keyword>
<dbReference type="PROSITE" id="PS50088">
    <property type="entry name" value="ANK_REPEAT"/>
    <property type="match status" value="4"/>
</dbReference>
<organism evidence="4 5">
    <name type="scientific">Cichlidogyrus casuarinus</name>
    <dbReference type="NCBI Taxonomy" id="1844966"/>
    <lineage>
        <taxon>Eukaryota</taxon>
        <taxon>Metazoa</taxon>
        <taxon>Spiralia</taxon>
        <taxon>Lophotrochozoa</taxon>
        <taxon>Platyhelminthes</taxon>
        <taxon>Monogenea</taxon>
        <taxon>Monopisthocotylea</taxon>
        <taxon>Dactylogyridea</taxon>
        <taxon>Ancyrocephalidae</taxon>
        <taxon>Cichlidogyrus</taxon>
    </lineage>
</organism>
<dbReference type="PANTHER" id="PTHR24179:SF29">
    <property type="entry name" value="LD46604P"/>
    <property type="match status" value="1"/>
</dbReference>
<evidence type="ECO:0000256" key="3">
    <source>
        <dbReference type="SAM" id="MobiDB-lite"/>
    </source>
</evidence>
<dbReference type="Pfam" id="PF12796">
    <property type="entry name" value="Ank_2"/>
    <property type="match status" value="2"/>
</dbReference>
<feature type="compositionally biased region" description="Low complexity" evidence="3">
    <location>
        <begin position="337"/>
        <end position="347"/>
    </location>
</feature>
<keyword evidence="5" id="KW-1185">Reference proteome</keyword>
<dbReference type="EMBL" id="JBJKFK010000755">
    <property type="protein sequence ID" value="KAL3315424.1"/>
    <property type="molecule type" value="Genomic_DNA"/>
</dbReference>
<dbReference type="SMART" id="SM00248">
    <property type="entry name" value="ANK"/>
    <property type="match status" value="5"/>
</dbReference>
<sequence>MFQDQPVVRVPDQERIRAAKKKRALQLQKWNEYDKKMEKKVPPPANSQQANQFRRNVRFDQHLVLLEAASRGDLEEVYRMLREGVCPDVANEDGLTALHQCCIDNNKELCQLLLRYHANVNARDSEQWTPLHAAATCGQEEICQLLIDNGADLLALNGDGNMPYDICEHESTLYLIESAMANQKISQDDIDNKRRVPECEMLRRAEEMRLAGMDLNQLDNQGASMLHIAAASGFVDVASSLLNWNAKIDVLDKDGWRPIHVAACWGQYEVIELLTHYGEDLNVTTPKGETIFELCGEDDQFRQQLYQLQDELEKRNLKLQHSHNPSKNNKILRRRSSNNPRGSSIRRSSMRQKNELSRKEAQQENAGMLLALENQNGGSAPNQQNGFPNQDMPMSPVSPHEKYSQPSKPGSLPRGPPQRDPPQRDPAPFHSPTAVQPPPQPRQTPHHQFAPTSFPPANSRPANEGRGGVAVPELPQRATNGRLPQHSPYPSSPPMSPVYAQPSQPPSSDAYYAGSLNRGTRGGPVYGQPNGNPYGTYYRGAAPAQHTNYSQPRMLGPNTTRPSGPMISGDRRGSSNVNSTRKPQQVKPMMPSTHPRRLINSDEEMKGKQQASGKCCVVM</sequence>
<proteinExistence type="predicted"/>
<evidence type="ECO:0000256" key="1">
    <source>
        <dbReference type="ARBA" id="ARBA00022737"/>
    </source>
</evidence>
<dbReference type="InterPro" id="IPR002110">
    <property type="entry name" value="Ankyrin_rpt"/>
</dbReference>
<feature type="repeat" description="ANK" evidence="2">
    <location>
        <begin position="254"/>
        <end position="286"/>
    </location>
</feature>
<feature type="repeat" description="ANK" evidence="2">
    <location>
        <begin position="126"/>
        <end position="158"/>
    </location>
</feature>
<evidence type="ECO:0000313" key="5">
    <source>
        <dbReference type="Proteomes" id="UP001626550"/>
    </source>
</evidence>
<dbReference type="InterPro" id="IPR036770">
    <property type="entry name" value="Ankyrin_rpt-contain_sf"/>
</dbReference>
<comment type="caution">
    <text evidence="4">The sequence shown here is derived from an EMBL/GenBank/DDBJ whole genome shotgun (WGS) entry which is preliminary data.</text>
</comment>
<accession>A0ABD2Q777</accession>
<dbReference type="PROSITE" id="PS50297">
    <property type="entry name" value="ANK_REP_REGION"/>
    <property type="match status" value="4"/>
</dbReference>
<dbReference type="Gene3D" id="1.25.40.20">
    <property type="entry name" value="Ankyrin repeat-containing domain"/>
    <property type="match status" value="2"/>
</dbReference>
<feature type="repeat" description="ANK" evidence="2">
    <location>
        <begin position="221"/>
        <end position="253"/>
    </location>
</feature>
<dbReference type="SUPFAM" id="SSF48403">
    <property type="entry name" value="Ankyrin repeat"/>
    <property type="match status" value="1"/>
</dbReference>
<dbReference type="InterPro" id="IPR051226">
    <property type="entry name" value="PP1_Regulatory_Subunit"/>
</dbReference>
<feature type="region of interest" description="Disordered" evidence="3">
    <location>
        <begin position="374"/>
        <end position="619"/>
    </location>
</feature>
<keyword evidence="2" id="KW-0040">ANK repeat</keyword>
<feature type="region of interest" description="Disordered" evidence="3">
    <location>
        <begin position="317"/>
        <end position="362"/>
    </location>
</feature>
<feature type="repeat" description="ANK" evidence="2">
    <location>
        <begin position="93"/>
        <end position="125"/>
    </location>
</feature>
<dbReference type="PANTHER" id="PTHR24179">
    <property type="entry name" value="PROTEIN PHOSPHATASE 1 REGULATORY SUBUNIT 12"/>
    <property type="match status" value="1"/>
</dbReference>
<protein>
    <submittedName>
        <fullName evidence="4">Uncharacterized protein</fullName>
    </submittedName>
</protein>
<evidence type="ECO:0000256" key="2">
    <source>
        <dbReference type="PROSITE-ProRule" id="PRU00023"/>
    </source>
</evidence>
<feature type="compositionally biased region" description="Polar residues" evidence="3">
    <location>
        <begin position="574"/>
        <end position="583"/>
    </location>
</feature>
<feature type="compositionally biased region" description="Polar residues" evidence="3">
    <location>
        <begin position="374"/>
        <end position="388"/>
    </location>
</feature>